<dbReference type="InterPro" id="IPR036259">
    <property type="entry name" value="MFS_trans_sf"/>
</dbReference>
<feature type="transmembrane region" description="Helical" evidence="1">
    <location>
        <begin position="34"/>
        <end position="53"/>
    </location>
</feature>
<keyword evidence="1" id="KW-0812">Transmembrane</keyword>
<comment type="caution">
    <text evidence="2">The sequence shown here is derived from an EMBL/GenBank/DDBJ whole genome shotgun (WGS) entry which is preliminary data.</text>
</comment>
<keyword evidence="1" id="KW-1133">Transmembrane helix</keyword>
<organism evidence="2 3">
    <name type="scientific">Staphylococcus xylosus</name>
    <dbReference type="NCBI Taxonomy" id="1288"/>
    <lineage>
        <taxon>Bacteria</taxon>
        <taxon>Bacillati</taxon>
        <taxon>Bacillota</taxon>
        <taxon>Bacilli</taxon>
        <taxon>Bacillales</taxon>
        <taxon>Staphylococcaceae</taxon>
        <taxon>Staphylococcus</taxon>
    </lineage>
</organism>
<dbReference type="OrthoDB" id="2412194at2"/>
<dbReference type="SUPFAM" id="SSF103473">
    <property type="entry name" value="MFS general substrate transporter"/>
    <property type="match status" value="1"/>
</dbReference>
<dbReference type="RefSeq" id="WP_138406056.1">
    <property type="nucleotide sequence ID" value="NZ_JAMWMC010000004.1"/>
</dbReference>
<proteinExistence type="predicted"/>
<keyword evidence="1" id="KW-0472">Membrane</keyword>
<name>A0A5R9B1A6_STAXY</name>
<accession>A0A5R9B1A6</accession>
<gene>
    <name evidence="2" type="ORF">FEZ53_09540</name>
</gene>
<feature type="transmembrane region" description="Helical" evidence="1">
    <location>
        <begin position="59"/>
        <end position="78"/>
    </location>
</feature>
<dbReference type="Proteomes" id="UP000307747">
    <property type="component" value="Unassembled WGS sequence"/>
</dbReference>
<feature type="transmembrane region" description="Helical" evidence="1">
    <location>
        <begin position="137"/>
        <end position="159"/>
    </location>
</feature>
<sequence length="171" mass="19966">MNNDKILRLIPNFRFTDEYERQQLLHDYARFSPWIFYGGLIVSALDIFITSYLNRLPLLGTITFILVLIYSIILIASLRKKKVDTLEVHSEAQYKTQLKKLHKSSILFATIMFIIFSLNNYWIPYITGSNLPQSSDILKYLFINLIIAIISGLIIYGFAKMKLIKTYKDND</sequence>
<evidence type="ECO:0000256" key="1">
    <source>
        <dbReference type="SAM" id="Phobius"/>
    </source>
</evidence>
<protein>
    <recommendedName>
        <fullName evidence="4">DUF3278 domain-containing protein</fullName>
    </recommendedName>
</protein>
<evidence type="ECO:0000313" key="3">
    <source>
        <dbReference type="Proteomes" id="UP000307747"/>
    </source>
</evidence>
<dbReference type="AlphaFoldDB" id="A0A5R9B1A6"/>
<feature type="transmembrane region" description="Helical" evidence="1">
    <location>
        <begin position="105"/>
        <end position="125"/>
    </location>
</feature>
<evidence type="ECO:0008006" key="4">
    <source>
        <dbReference type="Google" id="ProtNLM"/>
    </source>
</evidence>
<reference evidence="2 3" key="1">
    <citation type="submission" date="2019-05" db="EMBL/GenBank/DDBJ databases">
        <title>The metagenome of a microbial culture collection derived from dairy environment covers the genomic content of the human microbiome.</title>
        <authorList>
            <person name="Roder T."/>
            <person name="Wuthrich D."/>
            <person name="Sattari Z."/>
            <person name="Von Ah U."/>
            <person name="Bar C."/>
            <person name="Ronchi F."/>
            <person name="Macpherson A.J."/>
            <person name="Ganal-Vonarburg S.C."/>
            <person name="Bruggmann R."/>
            <person name="Vergeres G."/>
        </authorList>
    </citation>
    <scope>NUCLEOTIDE SEQUENCE [LARGE SCALE GENOMIC DNA]</scope>
    <source>
        <strain evidence="2 3">FAM 20833</strain>
    </source>
</reference>
<evidence type="ECO:0000313" key="2">
    <source>
        <dbReference type="EMBL" id="TLP89702.1"/>
    </source>
</evidence>
<dbReference type="EMBL" id="VBTJ01000002">
    <property type="protein sequence ID" value="TLP89702.1"/>
    <property type="molecule type" value="Genomic_DNA"/>
</dbReference>